<dbReference type="SUPFAM" id="SSF53098">
    <property type="entry name" value="Ribonuclease H-like"/>
    <property type="match status" value="1"/>
</dbReference>
<sequence length="319" mass="35473">IQAYIKSWNIQLSPNPVELTGRMLPPEEIVCGNSQVTRLDDKADWTNAFRSQKMMVVQRLARWAIVVTSRDSQGVQNLVGVMQRVSTPLGYMIAPPNPTWSAMDQTSGQLDMIFIILANNNAETYGMVKKRCSIDFGIPSQCFLAKNMNNAKGLMSICTKMVIQMNAKQGGEPWGIKTPLKNIMVLGYDVHHAGPGGGGMSIGAMTATFNETLGRCYSTVATAAGAMFEKCLNAYFNKNNKLPERIMMYRDGVGEGQLNAVFNQELEGFQNRIKATYQHQGVKPPKLTYIVVNKRISTRFFEVAGRNLNNRDLDLLLMT</sequence>
<dbReference type="Pfam" id="PF02171">
    <property type="entry name" value="Piwi"/>
    <property type="match status" value="1"/>
</dbReference>
<feature type="non-terminal residue" evidence="2">
    <location>
        <position position="1"/>
    </location>
</feature>
<dbReference type="AlphaFoldDB" id="A0A1D2MS71"/>
<accession>A0A1D2MS71</accession>
<evidence type="ECO:0000313" key="2">
    <source>
        <dbReference type="EMBL" id="ODM95772.1"/>
    </source>
</evidence>
<dbReference type="OrthoDB" id="445936at2759"/>
<dbReference type="PANTHER" id="PTHR22891">
    <property type="entry name" value="EUKARYOTIC TRANSLATION INITIATION FACTOR 2C"/>
    <property type="match status" value="1"/>
</dbReference>
<gene>
    <name evidence="2" type="ORF">Ocin01_10909</name>
</gene>
<name>A0A1D2MS71_ORCCI</name>
<dbReference type="Proteomes" id="UP000094527">
    <property type="component" value="Unassembled WGS sequence"/>
</dbReference>
<dbReference type="InterPro" id="IPR003165">
    <property type="entry name" value="Piwi"/>
</dbReference>
<evidence type="ECO:0000313" key="3">
    <source>
        <dbReference type="Proteomes" id="UP000094527"/>
    </source>
</evidence>
<dbReference type="GO" id="GO:0003676">
    <property type="term" value="F:nucleic acid binding"/>
    <property type="evidence" value="ECO:0007669"/>
    <property type="project" value="InterPro"/>
</dbReference>
<dbReference type="PROSITE" id="PS50822">
    <property type="entry name" value="PIWI"/>
    <property type="match status" value="1"/>
</dbReference>
<dbReference type="InterPro" id="IPR036397">
    <property type="entry name" value="RNaseH_sf"/>
</dbReference>
<dbReference type="InterPro" id="IPR012337">
    <property type="entry name" value="RNaseH-like_sf"/>
</dbReference>
<protein>
    <submittedName>
        <fullName evidence="2">Protein aubergine</fullName>
    </submittedName>
</protein>
<dbReference type="OMA" id="NDKMIMA"/>
<dbReference type="Gene3D" id="3.30.420.10">
    <property type="entry name" value="Ribonuclease H-like superfamily/Ribonuclease H"/>
    <property type="match status" value="1"/>
</dbReference>
<dbReference type="EMBL" id="LJIJ01000622">
    <property type="protein sequence ID" value="ODM95772.1"/>
    <property type="molecule type" value="Genomic_DNA"/>
</dbReference>
<proteinExistence type="predicted"/>
<evidence type="ECO:0000259" key="1">
    <source>
        <dbReference type="PROSITE" id="PS50822"/>
    </source>
</evidence>
<keyword evidence="3" id="KW-1185">Reference proteome</keyword>
<reference evidence="2 3" key="1">
    <citation type="journal article" date="2016" name="Genome Biol. Evol.">
        <title>Gene Family Evolution Reflects Adaptation to Soil Environmental Stressors in the Genome of the Collembolan Orchesella cincta.</title>
        <authorList>
            <person name="Faddeeva-Vakhrusheva A."/>
            <person name="Derks M.F."/>
            <person name="Anvar S.Y."/>
            <person name="Agamennone V."/>
            <person name="Suring W."/>
            <person name="Smit S."/>
            <person name="van Straalen N.M."/>
            <person name="Roelofs D."/>
        </authorList>
    </citation>
    <scope>NUCLEOTIDE SEQUENCE [LARGE SCALE GENOMIC DNA]</scope>
    <source>
        <tissue evidence="2">Mixed pool</tissue>
    </source>
</reference>
<dbReference type="Gene3D" id="3.40.50.2300">
    <property type="match status" value="1"/>
</dbReference>
<dbReference type="STRING" id="48709.A0A1D2MS71"/>
<dbReference type="SMART" id="SM00950">
    <property type="entry name" value="Piwi"/>
    <property type="match status" value="1"/>
</dbReference>
<feature type="domain" description="Piwi" evidence="1">
    <location>
        <begin position="112"/>
        <end position="301"/>
    </location>
</feature>
<organism evidence="2 3">
    <name type="scientific">Orchesella cincta</name>
    <name type="common">Springtail</name>
    <name type="synonym">Podura cincta</name>
    <dbReference type="NCBI Taxonomy" id="48709"/>
    <lineage>
        <taxon>Eukaryota</taxon>
        <taxon>Metazoa</taxon>
        <taxon>Ecdysozoa</taxon>
        <taxon>Arthropoda</taxon>
        <taxon>Hexapoda</taxon>
        <taxon>Collembola</taxon>
        <taxon>Entomobryomorpha</taxon>
        <taxon>Entomobryoidea</taxon>
        <taxon>Orchesellidae</taxon>
        <taxon>Orchesellinae</taxon>
        <taxon>Orchesella</taxon>
    </lineage>
</organism>
<comment type="caution">
    <text evidence="2">The sequence shown here is derived from an EMBL/GenBank/DDBJ whole genome shotgun (WGS) entry which is preliminary data.</text>
</comment>